<dbReference type="AlphaFoldDB" id="A0A9W4IH53"/>
<evidence type="ECO:0000256" key="1">
    <source>
        <dbReference type="ARBA" id="ARBA00023015"/>
    </source>
</evidence>
<keyword evidence="4 5" id="KW-0539">Nucleus</keyword>
<reference evidence="7" key="1">
    <citation type="submission" date="2021-07" db="EMBL/GenBank/DDBJ databases">
        <authorList>
            <person name="Branca A.L. A."/>
        </authorList>
    </citation>
    <scope>NUCLEOTIDE SEQUENCE</scope>
</reference>
<evidence type="ECO:0000313" key="8">
    <source>
        <dbReference type="Proteomes" id="UP001152646"/>
    </source>
</evidence>
<sequence length="367" mass="41378">MVAASKMSAAAGVPVPVEYEPAHLEMLLFRYIETLEIHHASRVLSRWPPTSPPGEYAAQVLRELPSNYFQQPRLLPTGPRFVFTANGLSLCRVDKALPMQILHRESTTGFVGRELAATPVLPAPVAQRRLRPLNSFMIFRSFCSPLFPNIPQKIKSIVISQMWDDDTLKSQWAILAKAYTILRDHFLVRRPCLKGFVEICVPLIGLANAQGYLDLCGWEIHSEDNSMSLVKVKNSTLSSVFLPNPLSVKEVVENCLEAGFAEARDEEWPKHVLECGTVFAVEQSYQGTVHEPQNWVRKDVPQWPMEEFDVHEMYSQVDAQGLPVVYDPADFAFDDDADIFPGDNAPEAPFNVDTEFLDDIEISTQQY</sequence>
<dbReference type="GO" id="GO:0045895">
    <property type="term" value="P:positive regulation of mating-type specific transcription, DNA-templated"/>
    <property type="evidence" value="ECO:0007669"/>
    <property type="project" value="InterPro"/>
</dbReference>
<dbReference type="GO" id="GO:0008301">
    <property type="term" value="F:DNA binding, bending"/>
    <property type="evidence" value="ECO:0007669"/>
    <property type="project" value="InterPro"/>
</dbReference>
<protein>
    <recommendedName>
        <fullName evidence="6">Alpha box domain-containing protein</fullName>
    </recommendedName>
</protein>
<gene>
    <name evidence="7" type="ORF">PSALAMII_LOCUS1829</name>
</gene>
<evidence type="ECO:0000256" key="3">
    <source>
        <dbReference type="ARBA" id="ARBA00023163"/>
    </source>
</evidence>
<evidence type="ECO:0000259" key="6">
    <source>
        <dbReference type="PROSITE" id="PS51325"/>
    </source>
</evidence>
<keyword evidence="1 5" id="KW-0805">Transcription regulation</keyword>
<dbReference type="Pfam" id="PF04769">
    <property type="entry name" value="MATalpha_HMGbox"/>
    <property type="match status" value="1"/>
</dbReference>
<dbReference type="OrthoDB" id="5398665at2759"/>
<evidence type="ECO:0000256" key="2">
    <source>
        <dbReference type="ARBA" id="ARBA00023125"/>
    </source>
</evidence>
<dbReference type="Proteomes" id="UP001152646">
    <property type="component" value="Unassembled WGS sequence"/>
</dbReference>
<organism evidence="7 8">
    <name type="scientific">Penicillium salamii</name>
    <dbReference type="NCBI Taxonomy" id="1612424"/>
    <lineage>
        <taxon>Eukaryota</taxon>
        <taxon>Fungi</taxon>
        <taxon>Dikarya</taxon>
        <taxon>Ascomycota</taxon>
        <taxon>Pezizomycotina</taxon>
        <taxon>Eurotiomycetes</taxon>
        <taxon>Eurotiomycetidae</taxon>
        <taxon>Eurotiales</taxon>
        <taxon>Aspergillaceae</taxon>
        <taxon>Penicillium</taxon>
    </lineage>
</organism>
<feature type="domain" description="Alpha box" evidence="6">
    <location>
        <begin position="128"/>
        <end position="183"/>
    </location>
</feature>
<proteinExistence type="inferred from homology"/>
<keyword evidence="3 5" id="KW-0804">Transcription</keyword>
<comment type="subcellular location">
    <subcellularLocation>
        <location evidence="5">Nucleus</location>
    </subcellularLocation>
</comment>
<comment type="caution">
    <text evidence="7">The sequence shown here is derived from an EMBL/GenBank/DDBJ whole genome shotgun (WGS) entry which is preliminary data.</text>
</comment>
<comment type="similarity">
    <text evidence="5">Belongs to the MATALPHA1 family.</text>
</comment>
<evidence type="ECO:0000256" key="4">
    <source>
        <dbReference type="ARBA" id="ARBA00023242"/>
    </source>
</evidence>
<dbReference type="InterPro" id="IPR006856">
    <property type="entry name" value="MATalpha_HMGbox"/>
</dbReference>
<dbReference type="EMBL" id="CAJVPA010000077">
    <property type="protein sequence ID" value="CAG8297531.1"/>
    <property type="molecule type" value="Genomic_DNA"/>
</dbReference>
<name>A0A9W4IH53_9EURO</name>
<keyword evidence="2 5" id="KW-0238">DNA-binding</keyword>
<evidence type="ECO:0000256" key="5">
    <source>
        <dbReference type="RuleBase" id="RU003516"/>
    </source>
</evidence>
<dbReference type="GO" id="GO:0005634">
    <property type="term" value="C:nucleus"/>
    <property type="evidence" value="ECO:0007669"/>
    <property type="project" value="UniProtKB-SubCell"/>
</dbReference>
<dbReference type="PROSITE" id="PS51325">
    <property type="entry name" value="ALPHA_BOX"/>
    <property type="match status" value="1"/>
</dbReference>
<evidence type="ECO:0000313" key="7">
    <source>
        <dbReference type="EMBL" id="CAG8297531.1"/>
    </source>
</evidence>
<accession>A0A9W4IH53</accession>